<gene>
    <name evidence="1" type="ORF">METZ01_LOCUS111238</name>
</gene>
<reference evidence="1" key="1">
    <citation type="submission" date="2018-05" db="EMBL/GenBank/DDBJ databases">
        <authorList>
            <person name="Lanie J.A."/>
            <person name="Ng W.-L."/>
            <person name="Kazmierczak K.M."/>
            <person name="Andrzejewski T.M."/>
            <person name="Davidsen T.M."/>
            <person name="Wayne K.J."/>
            <person name="Tettelin H."/>
            <person name="Glass J.I."/>
            <person name="Rusch D."/>
            <person name="Podicherti R."/>
            <person name="Tsui H.-C.T."/>
            <person name="Winkler M.E."/>
        </authorList>
    </citation>
    <scope>NUCLEOTIDE SEQUENCE</scope>
</reference>
<organism evidence="1">
    <name type="scientific">marine metagenome</name>
    <dbReference type="NCBI Taxonomy" id="408172"/>
    <lineage>
        <taxon>unclassified sequences</taxon>
        <taxon>metagenomes</taxon>
        <taxon>ecological metagenomes</taxon>
    </lineage>
</organism>
<sequence>MSVTYDDIVNAQKAQGDVIRKTSLVFSDTFSQLTGSKVYL</sequence>
<proteinExistence type="predicted"/>
<dbReference type="AlphaFoldDB" id="A0A381X0X7"/>
<protein>
    <submittedName>
        <fullName evidence="1">Uncharacterized protein</fullName>
    </submittedName>
</protein>
<feature type="non-terminal residue" evidence="1">
    <location>
        <position position="40"/>
    </location>
</feature>
<accession>A0A381X0X7</accession>
<name>A0A381X0X7_9ZZZZ</name>
<evidence type="ECO:0000313" key="1">
    <source>
        <dbReference type="EMBL" id="SVA58384.1"/>
    </source>
</evidence>
<dbReference type="EMBL" id="UINC01013528">
    <property type="protein sequence ID" value="SVA58384.1"/>
    <property type="molecule type" value="Genomic_DNA"/>
</dbReference>